<dbReference type="Pfam" id="PF01547">
    <property type="entry name" value="SBP_bac_1"/>
    <property type="match status" value="1"/>
</dbReference>
<gene>
    <name evidence="1" type="ORF">ACFFSY_11590</name>
</gene>
<name>A0ABV5KR36_9BACL</name>
<dbReference type="Gene3D" id="3.40.190.10">
    <property type="entry name" value="Periplasmic binding protein-like II"/>
    <property type="match status" value="1"/>
</dbReference>
<keyword evidence="2" id="KW-1185">Reference proteome</keyword>
<dbReference type="EMBL" id="JBHMDO010000021">
    <property type="protein sequence ID" value="MFB9326557.1"/>
    <property type="molecule type" value="Genomic_DNA"/>
</dbReference>
<dbReference type="PROSITE" id="PS51257">
    <property type="entry name" value="PROKAR_LIPOPROTEIN"/>
    <property type="match status" value="1"/>
</dbReference>
<comment type="caution">
    <text evidence="1">The sequence shown here is derived from an EMBL/GenBank/DDBJ whole genome shotgun (WGS) entry which is preliminary data.</text>
</comment>
<protein>
    <submittedName>
        <fullName evidence="1">ABC transporter substrate-binding protein</fullName>
    </submittedName>
</protein>
<accession>A0ABV5KR36</accession>
<evidence type="ECO:0000313" key="2">
    <source>
        <dbReference type="Proteomes" id="UP001589747"/>
    </source>
</evidence>
<evidence type="ECO:0000313" key="1">
    <source>
        <dbReference type="EMBL" id="MFB9326557.1"/>
    </source>
</evidence>
<dbReference type="SUPFAM" id="SSF53850">
    <property type="entry name" value="Periplasmic binding protein-like II"/>
    <property type="match status" value="1"/>
</dbReference>
<dbReference type="PANTHER" id="PTHR43649:SF12">
    <property type="entry name" value="DIACETYLCHITOBIOSE BINDING PROTEIN DASA"/>
    <property type="match status" value="1"/>
</dbReference>
<sequence>MRALKLLLPFTLIAPLIGGCFSSEAGKPVEITVNYPDENGFYQKYGYEFEKKHPGIKIRVETIDVTPSANTRVMPDIVFMDTTAQFQEQLKQGALLNLQKFADEDDSGNLDKLSPIMTDLLRNDDGQLHALSPYYSSQGIYYNKGLFKQYGVPLPKNQMSWRDLLELAQRFPKTNGNGERMYGFVTNYYREIEFATFLRYGQTEGLCFINPATLKIAIDTPQWRDIYKTTVEAFRSGAIKNEAEDEDAQLTADPLLTGHAAMQIYYQDAGLNMEAAYKHYKLQPIDWDVVTPPVNPLIPEQSDFFSLNEIFGISAKSAYPEEAWEFLEFAASDVDNVKRNMSNSGVGIPATSELNIVMEGHDTKVFSMLRPATTNVNPYDAVHYDIVNAFKEVGQAITEKVIKGELPIDDALQEIEKQGQAAVDKARAATGGSG</sequence>
<dbReference type="RefSeq" id="WP_377493980.1">
    <property type="nucleotide sequence ID" value="NZ_JBHMDO010000021.1"/>
</dbReference>
<proteinExistence type="predicted"/>
<dbReference type="InterPro" id="IPR006059">
    <property type="entry name" value="SBP"/>
</dbReference>
<dbReference type="Proteomes" id="UP001589747">
    <property type="component" value="Unassembled WGS sequence"/>
</dbReference>
<dbReference type="InterPro" id="IPR050490">
    <property type="entry name" value="Bact_solute-bd_prot1"/>
</dbReference>
<organism evidence="1 2">
    <name type="scientific">Paenibacillus aurantiacus</name>
    <dbReference type="NCBI Taxonomy" id="1936118"/>
    <lineage>
        <taxon>Bacteria</taxon>
        <taxon>Bacillati</taxon>
        <taxon>Bacillota</taxon>
        <taxon>Bacilli</taxon>
        <taxon>Bacillales</taxon>
        <taxon>Paenibacillaceae</taxon>
        <taxon>Paenibacillus</taxon>
    </lineage>
</organism>
<reference evidence="1 2" key="1">
    <citation type="submission" date="2024-09" db="EMBL/GenBank/DDBJ databases">
        <authorList>
            <person name="Sun Q."/>
            <person name="Mori K."/>
        </authorList>
    </citation>
    <scope>NUCLEOTIDE SEQUENCE [LARGE SCALE GENOMIC DNA]</scope>
    <source>
        <strain evidence="1 2">TISTR 2452</strain>
    </source>
</reference>
<dbReference type="PANTHER" id="PTHR43649">
    <property type="entry name" value="ARABINOSE-BINDING PROTEIN-RELATED"/>
    <property type="match status" value="1"/>
</dbReference>